<dbReference type="RefSeq" id="WP_187539851.1">
    <property type="nucleotide sequence ID" value="NZ_BAABJT010000001.1"/>
</dbReference>
<dbReference type="EMBL" id="CP060718">
    <property type="protein sequence ID" value="QNN68386.1"/>
    <property type="molecule type" value="Genomic_DNA"/>
</dbReference>
<keyword evidence="3" id="KW-1185">Reference proteome</keyword>
<evidence type="ECO:0000256" key="1">
    <source>
        <dbReference type="SAM" id="SignalP"/>
    </source>
</evidence>
<accession>A0A7G9SKL1</accession>
<organism evidence="2 3">
    <name type="scientific">Sphingomonas lutea</name>
    <dbReference type="NCBI Taxonomy" id="1045317"/>
    <lineage>
        <taxon>Bacteria</taxon>
        <taxon>Pseudomonadati</taxon>
        <taxon>Pseudomonadota</taxon>
        <taxon>Alphaproteobacteria</taxon>
        <taxon>Sphingomonadales</taxon>
        <taxon>Sphingomonadaceae</taxon>
        <taxon>Sphingomonas</taxon>
    </lineage>
</organism>
<evidence type="ECO:0000313" key="2">
    <source>
        <dbReference type="EMBL" id="QNN68386.1"/>
    </source>
</evidence>
<reference evidence="2 3" key="1">
    <citation type="submission" date="2020-08" db="EMBL/GenBank/DDBJ databases">
        <title>Genome sequence of Sphingomonas lutea KCTC 23642T.</title>
        <authorList>
            <person name="Hyun D.-W."/>
            <person name="Bae J.-W."/>
        </authorList>
    </citation>
    <scope>NUCLEOTIDE SEQUENCE [LARGE SCALE GENOMIC DNA]</scope>
    <source>
        <strain evidence="2 3">KCTC 23642</strain>
    </source>
</reference>
<dbReference type="Proteomes" id="UP000515971">
    <property type="component" value="Chromosome"/>
</dbReference>
<feature type="chain" id="PRO_5028802770" evidence="1">
    <location>
        <begin position="23"/>
        <end position="109"/>
    </location>
</feature>
<protein>
    <submittedName>
        <fullName evidence="2">Uncharacterized protein</fullName>
    </submittedName>
</protein>
<keyword evidence="1" id="KW-0732">Signal</keyword>
<evidence type="ECO:0000313" key="3">
    <source>
        <dbReference type="Proteomes" id="UP000515971"/>
    </source>
</evidence>
<sequence>MTRWRATLSILAVIAVPGAGQAQSFERHAASDAGSSRPKLDFRLVEEPRYSSRPIHNSGMIAQTSVAPNAAIGIGLFKSSQRKLDAGEWRVDGRASGSRKAAVRFSLKF</sequence>
<gene>
    <name evidence="2" type="ORF">H9L13_05860</name>
</gene>
<name>A0A7G9SKL1_9SPHN</name>
<dbReference type="AlphaFoldDB" id="A0A7G9SKL1"/>
<dbReference type="KEGG" id="slut:H9L13_05860"/>
<proteinExistence type="predicted"/>
<feature type="signal peptide" evidence="1">
    <location>
        <begin position="1"/>
        <end position="22"/>
    </location>
</feature>